<dbReference type="GO" id="GO:0005886">
    <property type="term" value="C:plasma membrane"/>
    <property type="evidence" value="ECO:0007669"/>
    <property type="project" value="TreeGrafter"/>
</dbReference>
<evidence type="ECO:0000256" key="10">
    <source>
        <dbReference type="ARBA" id="ARBA00023201"/>
    </source>
</evidence>
<dbReference type="Proteomes" id="UP000198287">
    <property type="component" value="Unassembled WGS sequence"/>
</dbReference>
<protein>
    <submittedName>
        <fullName evidence="14">Pickpocket protein 28</fullName>
    </submittedName>
</protein>
<evidence type="ECO:0000256" key="12">
    <source>
        <dbReference type="RuleBase" id="RU000679"/>
    </source>
</evidence>
<keyword evidence="5 12" id="KW-0812">Transmembrane</keyword>
<evidence type="ECO:0000256" key="2">
    <source>
        <dbReference type="ARBA" id="ARBA00007193"/>
    </source>
</evidence>
<dbReference type="EMBL" id="LNIX01000003">
    <property type="protein sequence ID" value="OXA56845.1"/>
    <property type="molecule type" value="Genomic_DNA"/>
</dbReference>
<proteinExistence type="inferred from homology"/>
<evidence type="ECO:0000256" key="13">
    <source>
        <dbReference type="SAM" id="Phobius"/>
    </source>
</evidence>
<comment type="subcellular location">
    <subcellularLocation>
        <location evidence="1">Membrane</location>
        <topology evidence="1">Multi-pass membrane protein</topology>
    </subcellularLocation>
</comment>
<keyword evidence="3 12" id="KW-0813">Transport</keyword>
<dbReference type="InterPro" id="IPR001873">
    <property type="entry name" value="ENaC"/>
</dbReference>
<evidence type="ECO:0000256" key="11">
    <source>
        <dbReference type="ARBA" id="ARBA00023303"/>
    </source>
</evidence>
<dbReference type="GO" id="GO:0015280">
    <property type="term" value="F:ligand-gated sodium channel activity"/>
    <property type="evidence" value="ECO:0007669"/>
    <property type="project" value="TreeGrafter"/>
</dbReference>
<evidence type="ECO:0000256" key="4">
    <source>
        <dbReference type="ARBA" id="ARBA00022461"/>
    </source>
</evidence>
<evidence type="ECO:0000256" key="5">
    <source>
        <dbReference type="ARBA" id="ARBA00022692"/>
    </source>
</evidence>
<dbReference type="Pfam" id="PF00858">
    <property type="entry name" value="ASC"/>
    <property type="match status" value="1"/>
</dbReference>
<evidence type="ECO:0000256" key="6">
    <source>
        <dbReference type="ARBA" id="ARBA00022989"/>
    </source>
</evidence>
<comment type="similarity">
    <text evidence="2 12">Belongs to the amiloride-sensitive sodium channel (TC 1.A.6) family.</text>
</comment>
<evidence type="ECO:0000313" key="14">
    <source>
        <dbReference type="EMBL" id="OXA56845.1"/>
    </source>
</evidence>
<keyword evidence="8 12" id="KW-0406">Ion transport</keyword>
<dbReference type="OrthoDB" id="6021021at2759"/>
<feature type="transmembrane region" description="Helical" evidence="13">
    <location>
        <begin position="77"/>
        <end position="98"/>
    </location>
</feature>
<gene>
    <name evidence="14" type="ORF">Fcan01_08513</name>
</gene>
<name>A0A226EGV6_FOLCA</name>
<dbReference type="PANTHER" id="PTHR11690:SF288">
    <property type="entry name" value="AMILORIDE-SENSITIVE NA+ CHANNEL-RELATED"/>
    <property type="match status" value="1"/>
</dbReference>
<organism evidence="14 15">
    <name type="scientific">Folsomia candida</name>
    <name type="common">Springtail</name>
    <dbReference type="NCBI Taxonomy" id="158441"/>
    <lineage>
        <taxon>Eukaryota</taxon>
        <taxon>Metazoa</taxon>
        <taxon>Ecdysozoa</taxon>
        <taxon>Arthropoda</taxon>
        <taxon>Hexapoda</taxon>
        <taxon>Collembola</taxon>
        <taxon>Entomobryomorpha</taxon>
        <taxon>Isotomoidea</taxon>
        <taxon>Isotomidae</taxon>
        <taxon>Proisotominae</taxon>
        <taxon>Folsomia</taxon>
    </lineage>
</organism>
<evidence type="ECO:0000256" key="3">
    <source>
        <dbReference type="ARBA" id="ARBA00022448"/>
    </source>
</evidence>
<evidence type="ECO:0000256" key="1">
    <source>
        <dbReference type="ARBA" id="ARBA00004141"/>
    </source>
</evidence>
<sequence length="266" mass="30035">MIIDNRSNVFTNPTKSMQQLTNDSHLAPSSEAVMNMEGCWGDEPTGKRYLPAEFCMESSLHGLRFIGQPKRHVVERIFWIISFTVGVAVSILFITQIWGKYQKTPVITVFQPTELAIDLIPFPAVTVCNTNNVIKSKADAFVERVQLDPTNQEASQDLYLLDHICQTSTTFSETFNFSLEYGSIKSEIREPLLDFGKNQTTNNSSAAGRKITDLLQDVAQKCSAMILLCMWHDEVYNCSELFDEVETDFGYCWSGKSGIMLKYLHG</sequence>
<keyword evidence="11 12" id="KW-0407">Ion channel</keyword>
<keyword evidence="7" id="KW-0915">Sodium</keyword>
<keyword evidence="6 13" id="KW-1133">Transmembrane helix</keyword>
<comment type="caution">
    <text evidence="14">The sequence shown here is derived from an EMBL/GenBank/DDBJ whole genome shotgun (WGS) entry which is preliminary data.</text>
</comment>
<dbReference type="PANTHER" id="PTHR11690">
    <property type="entry name" value="AMILORIDE-SENSITIVE SODIUM CHANNEL-RELATED"/>
    <property type="match status" value="1"/>
</dbReference>
<evidence type="ECO:0000313" key="15">
    <source>
        <dbReference type="Proteomes" id="UP000198287"/>
    </source>
</evidence>
<evidence type="ECO:0000256" key="8">
    <source>
        <dbReference type="ARBA" id="ARBA00023065"/>
    </source>
</evidence>
<keyword evidence="4 12" id="KW-0894">Sodium channel</keyword>
<dbReference type="AlphaFoldDB" id="A0A226EGV6"/>
<reference evidence="14 15" key="1">
    <citation type="submission" date="2015-12" db="EMBL/GenBank/DDBJ databases">
        <title>The genome of Folsomia candida.</title>
        <authorList>
            <person name="Faddeeva A."/>
            <person name="Derks M.F."/>
            <person name="Anvar Y."/>
            <person name="Smit S."/>
            <person name="Van Straalen N."/>
            <person name="Roelofs D."/>
        </authorList>
    </citation>
    <scope>NUCLEOTIDE SEQUENCE [LARGE SCALE GENOMIC DNA]</scope>
    <source>
        <strain evidence="14 15">VU population</strain>
        <tissue evidence="14">Whole body</tissue>
    </source>
</reference>
<accession>A0A226EGV6</accession>
<keyword evidence="9 13" id="KW-0472">Membrane</keyword>
<dbReference type="STRING" id="158441.A0A226EGV6"/>
<evidence type="ECO:0000256" key="9">
    <source>
        <dbReference type="ARBA" id="ARBA00023136"/>
    </source>
</evidence>
<evidence type="ECO:0000256" key="7">
    <source>
        <dbReference type="ARBA" id="ARBA00023053"/>
    </source>
</evidence>
<keyword evidence="10 12" id="KW-0739">Sodium transport</keyword>
<dbReference type="OMA" id="NTIYRCE"/>
<keyword evidence="15" id="KW-1185">Reference proteome</keyword>